<dbReference type="AlphaFoldDB" id="A0ABD3KZH1"/>
<evidence type="ECO:0000313" key="5">
    <source>
        <dbReference type="Proteomes" id="UP001634007"/>
    </source>
</evidence>
<proteinExistence type="inferred from homology"/>
<evidence type="ECO:0000313" key="4">
    <source>
        <dbReference type="EMBL" id="KAL3744747.1"/>
    </source>
</evidence>
<gene>
    <name evidence="4" type="ORF">ACJRO7_013935</name>
</gene>
<evidence type="ECO:0000259" key="3">
    <source>
        <dbReference type="PROSITE" id="PS50891"/>
    </source>
</evidence>
<sequence>MPAASKACASCRHQRKRCDGNCQYAELFPASRYDEFQDAQRLFGVNNMHNIVNAVEPEFRKQAAESILMEGNIRRSDPVHGCLGVARRLKWEIDLCQKQLEDTNRHLSFLQQRDRELQRQRQGFNDTLVELPPLLPAFFSNGGGVRSFYEQMQRNPTTTLLDSSCMNYQGLNYRSTYEEGATSTEPFDLFRVTGPWNDNPAVTIARADQITKPEEAKQEDSRRVCDDGTESVGLRLKERDFECCGDQGK</sequence>
<comment type="similarity">
    <text evidence="1">Belongs to the LOB domain-containing protein family.</text>
</comment>
<reference evidence="4 5" key="1">
    <citation type="submission" date="2024-11" db="EMBL/GenBank/DDBJ databases">
        <title>Chromosome-level genome assembly of Eucalyptus globulus Labill. provides insights into its genome evolution.</title>
        <authorList>
            <person name="Li X."/>
        </authorList>
    </citation>
    <scope>NUCLEOTIDE SEQUENCE [LARGE SCALE GENOMIC DNA]</scope>
    <source>
        <strain evidence="4">CL2024</strain>
        <tissue evidence="4">Fresh tender leaves</tissue>
    </source>
</reference>
<protein>
    <recommendedName>
        <fullName evidence="3">LOB domain-containing protein</fullName>
    </recommendedName>
</protein>
<dbReference type="EMBL" id="JBJKBG010000003">
    <property type="protein sequence ID" value="KAL3744747.1"/>
    <property type="molecule type" value="Genomic_DNA"/>
</dbReference>
<dbReference type="Proteomes" id="UP001634007">
    <property type="component" value="Unassembled WGS sequence"/>
</dbReference>
<name>A0ABD3KZH1_EUCGL</name>
<organism evidence="4 5">
    <name type="scientific">Eucalyptus globulus</name>
    <name type="common">Tasmanian blue gum</name>
    <dbReference type="NCBI Taxonomy" id="34317"/>
    <lineage>
        <taxon>Eukaryota</taxon>
        <taxon>Viridiplantae</taxon>
        <taxon>Streptophyta</taxon>
        <taxon>Embryophyta</taxon>
        <taxon>Tracheophyta</taxon>
        <taxon>Spermatophyta</taxon>
        <taxon>Magnoliopsida</taxon>
        <taxon>eudicotyledons</taxon>
        <taxon>Gunneridae</taxon>
        <taxon>Pentapetalae</taxon>
        <taxon>rosids</taxon>
        <taxon>malvids</taxon>
        <taxon>Myrtales</taxon>
        <taxon>Myrtaceae</taxon>
        <taxon>Myrtoideae</taxon>
        <taxon>Eucalypteae</taxon>
        <taxon>Eucalyptus</taxon>
    </lineage>
</organism>
<comment type="caution">
    <text evidence="4">The sequence shown here is derived from an EMBL/GenBank/DDBJ whole genome shotgun (WGS) entry which is preliminary data.</text>
</comment>
<dbReference type="PANTHER" id="PTHR31301:SF103">
    <property type="entry name" value="LOB DOMAIN-CONTAINING PROTEIN 5-RELATED"/>
    <property type="match status" value="1"/>
</dbReference>
<dbReference type="InterPro" id="IPR004883">
    <property type="entry name" value="LOB"/>
</dbReference>
<keyword evidence="5" id="KW-1185">Reference proteome</keyword>
<evidence type="ECO:0000256" key="1">
    <source>
        <dbReference type="ARBA" id="ARBA00005474"/>
    </source>
</evidence>
<evidence type="ECO:0000256" key="2">
    <source>
        <dbReference type="SAM" id="Coils"/>
    </source>
</evidence>
<dbReference type="Pfam" id="PF03195">
    <property type="entry name" value="LOB"/>
    <property type="match status" value="1"/>
</dbReference>
<dbReference type="PROSITE" id="PS50891">
    <property type="entry name" value="LOB"/>
    <property type="match status" value="1"/>
</dbReference>
<dbReference type="PANTHER" id="PTHR31301">
    <property type="entry name" value="LOB DOMAIN-CONTAINING PROTEIN 4-RELATED"/>
    <property type="match status" value="1"/>
</dbReference>
<accession>A0ABD3KZH1</accession>
<feature type="coiled-coil region" evidence="2">
    <location>
        <begin position="93"/>
        <end position="120"/>
    </location>
</feature>
<feature type="domain" description="LOB" evidence="3">
    <location>
        <begin position="6"/>
        <end position="107"/>
    </location>
</feature>
<keyword evidence="2" id="KW-0175">Coiled coil</keyword>